<feature type="domain" description="ABC transporter" evidence="5">
    <location>
        <begin position="322"/>
        <end position="545"/>
    </location>
</feature>
<dbReference type="Proteomes" id="UP000050488">
    <property type="component" value="Unassembled WGS sequence"/>
</dbReference>
<keyword evidence="4" id="KW-0175">Coiled coil</keyword>
<dbReference type="Pfam" id="PF00005">
    <property type="entry name" value="ABC_tran"/>
    <property type="match status" value="2"/>
</dbReference>
<feature type="coiled-coil region" evidence="4">
    <location>
        <begin position="255"/>
        <end position="282"/>
    </location>
</feature>
<name>A0A0Q1E1T8_9CORY</name>
<evidence type="ECO:0000259" key="5">
    <source>
        <dbReference type="PROSITE" id="PS50893"/>
    </source>
</evidence>
<evidence type="ECO:0000313" key="6">
    <source>
        <dbReference type="EMBL" id="KQB86470.1"/>
    </source>
</evidence>
<dbReference type="InterPro" id="IPR003439">
    <property type="entry name" value="ABC_transporter-like_ATP-bd"/>
</dbReference>
<keyword evidence="2" id="KW-0547">Nucleotide-binding</keyword>
<dbReference type="GO" id="GO:0016887">
    <property type="term" value="F:ATP hydrolysis activity"/>
    <property type="evidence" value="ECO:0007669"/>
    <property type="project" value="InterPro"/>
</dbReference>
<dbReference type="PATRIC" id="fig|1544413.3.peg.1397"/>
<dbReference type="InterPro" id="IPR050611">
    <property type="entry name" value="ABCF"/>
</dbReference>
<dbReference type="InterPro" id="IPR003593">
    <property type="entry name" value="AAA+_ATPase"/>
</dbReference>
<keyword evidence="3 6" id="KW-0067">ATP-binding</keyword>
<evidence type="ECO:0000256" key="2">
    <source>
        <dbReference type="ARBA" id="ARBA00022741"/>
    </source>
</evidence>
<dbReference type="Gene3D" id="3.40.50.300">
    <property type="entry name" value="P-loop containing nucleotide triphosphate hydrolases"/>
    <property type="match status" value="2"/>
</dbReference>
<proteinExistence type="predicted"/>
<feature type="domain" description="ABC transporter" evidence="5">
    <location>
        <begin position="4"/>
        <end position="252"/>
    </location>
</feature>
<dbReference type="EMBL" id="LKEV01000003">
    <property type="protein sequence ID" value="KQB86470.1"/>
    <property type="molecule type" value="Genomic_DNA"/>
</dbReference>
<keyword evidence="1" id="KW-0677">Repeat</keyword>
<dbReference type="SUPFAM" id="SSF52540">
    <property type="entry name" value="P-loop containing nucleoside triphosphate hydrolases"/>
    <property type="match status" value="2"/>
</dbReference>
<evidence type="ECO:0000256" key="1">
    <source>
        <dbReference type="ARBA" id="ARBA00022737"/>
    </source>
</evidence>
<evidence type="ECO:0000313" key="7">
    <source>
        <dbReference type="Proteomes" id="UP000050488"/>
    </source>
</evidence>
<dbReference type="PROSITE" id="PS50893">
    <property type="entry name" value="ABC_TRANSPORTER_2"/>
    <property type="match status" value="2"/>
</dbReference>
<dbReference type="InterPro" id="IPR027417">
    <property type="entry name" value="P-loop_NTPase"/>
</dbReference>
<dbReference type="OrthoDB" id="3239744at2"/>
<organism evidence="6 7">
    <name type="scientific">Corynebacterium lowii</name>
    <dbReference type="NCBI Taxonomy" id="1544413"/>
    <lineage>
        <taxon>Bacteria</taxon>
        <taxon>Bacillati</taxon>
        <taxon>Actinomycetota</taxon>
        <taxon>Actinomycetes</taxon>
        <taxon>Mycobacteriales</taxon>
        <taxon>Corynebacteriaceae</taxon>
        <taxon>Corynebacterium</taxon>
    </lineage>
</organism>
<dbReference type="PANTHER" id="PTHR19211:SF69">
    <property type="entry name" value="ATP-BINDING PROTEIN UUP"/>
    <property type="match status" value="1"/>
</dbReference>
<evidence type="ECO:0000256" key="4">
    <source>
        <dbReference type="SAM" id="Coils"/>
    </source>
</evidence>
<dbReference type="SMART" id="SM00382">
    <property type="entry name" value="AAA"/>
    <property type="match status" value="2"/>
</dbReference>
<dbReference type="CDD" id="cd03221">
    <property type="entry name" value="ABCF_EF-3"/>
    <property type="match status" value="1"/>
</dbReference>
<dbReference type="AlphaFoldDB" id="A0A0Q1E1T8"/>
<protein>
    <submittedName>
        <fullName evidence="6">Putative ABC transporter ATP-binding protein YjjK</fullName>
    </submittedName>
</protein>
<comment type="caution">
    <text evidence="6">The sequence shown here is derived from an EMBL/GenBank/DDBJ whole genome shotgun (WGS) entry which is preliminary data.</text>
</comment>
<gene>
    <name evidence="6" type="primary">yjjK_1</name>
    <name evidence="6" type="ORF">Clow_01394</name>
</gene>
<dbReference type="RefSeq" id="WP_055177999.1">
    <property type="nucleotide sequence ID" value="NZ_JAUSQY010000001.1"/>
</dbReference>
<keyword evidence="7" id="KW-1185">Reference proteome</keyword>
<dbReference type="FunFam" id="3.40.50.300:FF:000011">
    <property type="entry name" value="Putative ABC transporter ATP-binding component"/>
    <property type="match status" value="1"/>
</dbReference>
<dbReference type="STRING" id="1544413.Clow_01394"/>
<dbReference type="PANTHER" id="PTHR19211">
    <property type="entry name" value="ATP-BINDING TRANSPORT PROTEIN-RELATED"/>
    <property type="match status" value="1"/>
</dbReference>
<sequence length="547" mass="61655">MGYLDVQSLKYFLDDGRLLLRDISFRVGEGERVALIGANGSGKTTLLKIITGDIPVVEGAISRGGELAVMPQFMQGETVREALVATSTRVMREMAEALWRAEHDVREVDDEAAQMKYASLLLEWGDRGGYELEALWSFCTMDSLGLSYEECADFPTSMLSGGEQKRLMLNALMRGSAEILLLDEPDNFLDVPGKRWLEEMLLSCDKTVLYVSHDRELLFRTATKVVTVELGERGNTVWVHGGGFGSYYEARENRGARLDELNKRWEEEHQRLRELVREYKNKAAYNSDMASRYRAARTRLEKFESHGRPEKAPREQDFSMRLRGGRTGKRVLICEGLELRGLTHAYDFEARYGDRVAVLGPNGSGKSHFLRLLARGGSDPSAELVEVAKDIEPVSYSGVARLGARVWPGWFAQTQGRPDLHGRTLLSILHCGEGRRQGMPREEASRALDRYGLVRCAQQRFEDLSGGQRARFQILLLELSGATMLLLDEPTDNLDLESGEAVQKALRAFSGTVIAVTHDRWFARDFDRYLLFSEDGSVTESDYPLWE</sequence>
<evidence type="ECO:0000256" key="3">
    <source>
        <dbReference type="ARBA" id="ARBA00022840"/>
    </source>
</evidence>
<dbReference type="GO" id="GO:0005524">
    <property type="term" value="F:ATP binding"/>
    <property type="evidence" value="ECO:0007669"/>
    <property type="project" value="UniProtKB-KW"/>
</dbReference>
<accession>A0A0Q1E1T8</accession>
<reference evidence="6 7" key="1">
    <citation type="submission" date="2015-10" db="EMBL/GenBank/DDBJ databases">
        <title>Corynebacteirum lowii and Corynebacterium oculi species nova, derived from human clinical disease and and emended description of Corynebacterium mastiditis.</title>
        <authorList>
            <person name="Bernard K."/>
            <person name="Pacheco A.L."/>
            <person name="Mcdougall C."/>
            <person name="Burtx T."/>
            <person name="Weibe D."/>
            <person name="Tyler S."/>
            <person name="Olson A.B."/>
            <person name="Cnockaert M."/>
            <person name="Eguchi H."/>
            <person name="Kuwahara T."/>
            <person name="Nakayama-Imaohji H."/>
            <person name="Boudewijins M."/>
            <person name="Van Hoecke F."/>
            <person name="Bernier A.-M."/>
            <person name="Vandamme P."/>
        </authorList>
    </citation>
    <scope>NUCLEOTIDE SEQUENCE [LARGE SCALE GENOMIC DNA]</scope>
    <source>
        <strain evidence="6 7">NML 130206</strain>
    </source>
</reference>